<dbReference type="Pfam" id="PF00107">
    <property type="entry name" value="ADH_zinc_N"/>
    <property type="match status" value="1"/>
</dbReference>
<keyword evidence="9" id="KW-1185">Reference proteome</keyword>
<dbReference type="SUPFAM" id="SSF51735">
    <property type="entry name" value="NAD(P)-binding Rossmann-fold domains"/>
    <property type="match status" value="1"/>
</dbReference>
<dbReference type="PANTHER" id="PTHR43880">
    <property type="entry name" value="ALCOHOL DEHYDROGENASE"/>
    <property type="match status" value="1"/>
</dbReference>
<dbReference type="InterPro" id="IPR013154">
    <property type="entry name" value="ADH-like_N"/>
</dbReference>
<dbReference type="KEGG" id="sclo:SCLO_1021540"/>
<dbReference type="PANTHER" id="PTHR43880:SF12">
    <property type="entry name" value="ALCOHOL DEHYDROGENASE CLASS-3"/>
    <property type="match status" value="1"/>
</dbReference>
<evidence type="ECO:0000256" key="1">
    <source>
        <dbReference type="ARBA" id="ARBA00001947"/>
    </source>
</evidence>
<proteinExistence type="inferred from homology"/>
<comment type="cofactor">
    <cofactor evidence="1 6">
        <name>Zn(2+)</name>
        <dbReference type="ChEBI" id="CHEBI:29105"/>
    </cofactor>
</comment>
<feature type="domain" description="Enoyl reductase (ER)" evidence="7">
    <location>
        <begin position="10"/>
        <end position="360"/>
    </location>
</feature>
<dbReference type="CDD" id="cd08279">
    <property type="entry name" value="Zn_ADH_class_III"/>
    <property type="match status" value="1"/>
</dbReference>
<gene>
    <name evidence="8" type="ORF">SCLO_1021540</name>
</gene>
<dbReference type="RefSeq" id="WP_066517787.1">
    <property type="nucleotide sequence ID" value="NZ_AP017655.1"/>
</dbReference>
<dbReference type="FunFam" id="3.40.50.720:FF:000003">
    <property type="entry name" value="S-(hydroxymethyl)glutathione dehydrogenase"/>
    <property type="match status" value="1"/>
</dbReference>
<keyword evidence="4" id="KW-0560">Oxidoreductase</keyword>
<dbReference type="PROSITE" id="PS00059">
    <property type="entry name" value="ADH_ZINC"/>
    <property type="match status" value="1"/>
</dbReference>
<evidence type="ECO:0000256" key="4">
    <source>
        <dbReference type="ARBA" id="ARBA00023002"/>
    </source>
</evidence>
<dbReference type="Proteomes" id="UP000218272">
    <property type="component" value="Chromosome SCLO_1"/>
</dbReference>
<evidence type="ECO:0000256" key="3">
    <source>
        <dbReference type="ARBA" id="ARBA00022833"/>
    </source>
</evidence>
<evidence type="ECO:0000313" key="9">
    <source>
        <dbReference type="Proteomes" id="UP000218272"/>
    </source>
</evidence>
<dbReference type="Gene3D" id="3.90.180.10">
    <property type="entry name" value="Medium-chain alcohol dehydrogenases, catalytic domain"/>
    <property type="match status" value="1"/>
</dbReference>
<keyword evidence="2 6" id="KW-0479">Metal-binding</keyword>
<dbReference type="SMART" id="SM00829">
    <property type="entry name" value="PKS_ER"/>
    <property type="match status" value="1"/>
</dbReference>
<dbReference type="Pfam" id="PF08240">
    <property type="entry name" value="ADH_N"/>
    <property type="match status" value="1"/>
</dbReference>
<evidence type="ECO:0000259" key="7">
    <source>
        <dbReference type="SMART" id="SM00829"/>
    </source>
</evidence>
<accession>A0A1E1F3V3</accession>
<protein>
    <submittedName>
        <fullName evidence="8">Alcohol dehydrogenase</fullName>
    </submittedName>
</protein>
<dbReference type="InterPro" id="IPR002328">
    <property type="entry name" value="ADH_Zn_CS"/>
</dbReference>
<evidence type="ECO:0000256" key="5">
    <source>
        <dbReference type="ARBA" id="ARBA00023027"/>
    </source>
</evidence>
<dbReference type="InterPro" id="IPR020843">
    <property type="entry name" value="ER"/>
</dbReference>
<evidence type="ECO:0000313" key="8">
    <source>
        <dbReference type="EMBL" id="BAV65194.1"/>
    </source>
</evidence>
<keyword evidence="5" id="KW-0520">NAD</keyword>
<reference evidence="8 9" key="1">
    <citation type="submission" date="2016-10" db="EMBL/GenBank/DDBJ databases">
        <title>Complete Genome Sequence of the Nonylphenol-Degrading Bacterium Sphingobium cloacae JCM 10874T.</title>
        <authorList>
            <person name="Ootsuka M."/>
            <person name="Nishizawa T."/>
            <person name="Ohta H."/>
        </authorList>
    </citation>
    <scope>NUCLEOTIDE SEQUENCE [LARGE SCALE GENOMIC DNA]</scope>
    <source>
        <strain evidence="8 9">JCM 10874</strain>
    </source>
</reference>
<dbReference type="GO" id="GO:0008270">
    <property type="term" value="F:zinc ion binding"/>
    <property type="evidence" value="ECO:0007669"/>
    <property type="project" value="InterPro"/>
</dbReference>
<dbReference type="GO" id="GO:0046294">
    <property type="term" value="P:formaldehyde catabolic process"/>
    <property type="evidence" value="ECO:0007669"/>
    <property type="project" value="TreeGrafter"/>
</dbReference>
<dbReference type="GO" id="GO:0051903">
    <property type="term" value="F:S-(hydroxymethyl)glutathione dehydrogenase [NAD(P)+] activity"/>
    <property type="evidence" value="ECO:0007669"/>
    <property type="project" value="TreeGrafter"/>
</dbReference>
<dbReference type="InterPro" id="IPR011032">
    <property type="entry name" value="GroES-like_sf"/>
</dbReference>
<name>A0A1E1F3V3_9SPHN</name>
<keyword evidence="3 6" id="KW-0862">Zinc</keyword>
<dbReference type="Gene3D" id="3.40.50.720">
    <property type="entry name" value="NAD(P)-binding Rossmann-like Domain"/>
    <property type="match status" value="1"/>
</dbReference>
<evidence type="ECO:0000256" key="6">
    <source>
        <dbReference type="RuleBase" id="RU361277"/>
    </source>
</evidence>
<sequence>MKASICKGPGQGFTVVEIEIDQPQGREVLVEVKASGLCHTDLTVAESDFGFPFPAVLGHEVAGVVLQVGPQVTDIAVGDHVVACLIQFCGRCVACLGGRTFECTNPNATLRAPDAAPRLSGPDGPVYQFVGVGGFAEQVLVHENQLAVVNKTIPFPQAAVLGCGTVTGAGAVINSAQVRPRDTVAVFGTGGVGLNAINAARLSGASIIVAVDLVDAKLERARRFGATHVVNPGKTDPVEAIRAITGAGVDYAFEVIGLPATQQQAVEAACPGGTAMLVGMGKPGSAITLPTSMEMLLGRKTVKPVLMGSTHLKRDIPYYADMYVDGRLLLDEIVTQEIALDEIDAAYEQLKHGEGIRSVITRF</sequence>
<comment type="similarity">
    <text evidence="6">Belongs to the zinc-containing alcohol dehydrogenase family.</text>
</comment>
<dbReference type="SUPFAM" id="SSF50129">
    <property type="entry name" value="GroES-like"/>
    <property type="match status" value="2"/>
</dbReference>
<dbReference type="InterPro" id="IPR036291">
    <property type="entry name" value="NAD(P)-bd_dom_sf"/>
</dbReference>
<dbReference type="OrthoDB" id="9770544at2"/>
<evidence type="ECO:0000256" key="2">
    <source>
        <dbReference type="ARBA" id="ARBA00022723"/>
    </source>
</evidence>
<dbReference type="AlphaFoldDB" id="A0A1E1F3V3"/>
<dbReference type="EMBL" id="AP017655">
    <property type="protein sequence ID" value="BAV65194.1"/>
    <property type="molecule type" value="Genomic_DNA"/>
</dbReference>
<dbReference type="GO" id="GO:0005829">
    <property type="term" value="C:cytosol"/>
    <property type="evidence" value="ECO:0007669"/>
    <property type="project" value="TreeGrafter"/>
</dbReference>
<dbReference type="InterPro" id="IPR013149">
    <property type="entry name" value="ADH-like_C"/>
</dbReference>
<organism evidence="8 9">
    <name type="scientific">Sphingobium cloacae</name>
    <dbReference type="NCBI Taxonomy" id="120107"/>
    <lineage>
        <taxon>Bacteria</taxon>
        <taxon>Pseudomonadati</taxon>
        <taxon>Pseudomonadota</taxon>
        <taxon>Alphaproteobacteria</taxon>
        <taxon>Sphingomonadales</taxon>
        <taxon>Sphingomonadaceae</taxon>
        <taxon>Sphingobium</taxon>
    </lineage>
</organism>